<evidence type="ECO:0000313" key="2">
    <source>
        <dbReference type="EMBL" id="KAK8900582.1"/>
    </source>
</evidence>
<sequence length="108" mass="11937">MSDIEAPIISLSQEDQPERDGYQEKCGLSKNAIIVIVIFTIFGIAIILIASLGVVPLSPTIKALITVLGVILSTPILFLFFRLYHYFIPPLFPSIEDNENENETTTNA</sequence>
<feature type="transmembrane region" description="Helical" evidence="1">
    <location>
        <begin position="32"/>
        <end position="55"/>
    </location>
</feature>
<gene>
    <name evidence="2" type="ORF">M9Y10_002911</name>
</gene>
<feature type="transmembrane region" description="Helical" evidence="1">
    <location>
        <begin position="61"/>
        <end position="81"/>
    </location>
</feature>
<keyword evidence="1" id="KW-0812">Transmembrane</keyword>
<keyword evidence="3" id="KW-1185">Reference proteome</keyword>
<accession>A0ABR2LBH0</accession>
<keyword evidence="1" id="KW-0472">Membrane</keyword>
<name>A0ABR2LBH0_9EUKA</name>
<organism evidence="2 3">
    <name type="scientific">Tritrichomonas musculus</name>
    <dbReference type="NCBI Taxonomy" id="1915356"/>
    <lineage>
        <taxon>Eukaryota</taxon>
        <taxon>Metamonada</taxon>
        <taxon>Parabasalia</taxon>
        <taxon>Tritrichomonadida</taxon>
        <taxon>Tritrichomonadidae</taxon>
        <taxon>Tritrichomonas</taxon>
    </lineage>
</organism>
<evidence type="ECO:0000313" key="3">
    <source>
        <dbReference type="Proteomes" id="UP001470230"/>
    </source>
</evidence>
<comment type="caution">
    <text evidence="2">The sequence shown here is derived from an EMBL/GenBank/DDBJ whole genome shotgun (WGS) entry which is preliminary data.</text>
</comment>
<protein>
    <submittedName>
        <fullName evidence="2">Uncharacterized protein</fullName>
    </submittedName>
</protein>
<dbReference type="Proteomes" id="UP001470230">
    <property type="component" value="Unassembled WGS sequence"/>
</dbReference>
<proteinExistence type="predicted"/>
<evidence type="ECO:0000256" key="1">
    <source>
        <dbReference type="SAM" id="Phobius"/>
    </source>
</evidence>
<dbReference type="EMBL" id="JAPFFF010000001">
    <property type="protein sequence ID" value="KAK8900582.1"/>
    <property type="molecule type" value="Genomic_DNA"/>
</dbReference>
<keyword evidence="1" id="KW-1133">Transmembrane helix</keyword>
<reference evidence="2 3" key="1">
    <citation type="submission" date="2024-04" db="EMBL/GenBank/DDBJ databases">
        <title>Tritrichomonas musculus Genome.</title>
        <authorList>
            <person name="Alves-Ferreira E."/>
            <person name="Grigg M."/>
            <person name="Lorenzi H."/>
            <person name="Galac M."/>
        </authorList>
    </citation>
    <scope>NUCLEOTIDE SEQUENCE [LARGE SCALE GENOMIC DNA]</scope>
    <source>
        <strain evidence="2 3">EAF2021</strain>
    </source>
</reference>